<keyword evidence="7 16" id="KW-0732">Signal</keyword>
<evidence type="ECO:0000256" key="7">
    <source>
        <dbReference type="ARBA" id="ARBA00022729"/>
    </source>
</evidence>
<evidence type="ECO:0000259" key="17">
    <source>
        <dbReference type="SMART" id="SM00936"/>
    </source>
</evidence>
<dbReference type="InterPro" id="IPR012338">
    <property type="entry name" value="Beta-lactam/transpept-like"/>
</dbReference>
<dbReference type="GO" id="GO:0008360">
    <property type="term" value="P:regulation of cell shape"/>
    <property type="evidence" value="ECO:0007669"/>
    <property type="project" value="UniProtKB-KW"/>
</dbReference>
<dbReference type="EC" id="3.4.16.4" evidence="4"/>
<evidence type="ECO:0000256" key="10">
    <source>
        <dbReference type="ARBA" id="ARBA00022984"/>
    </source>
</evidence>
<comment type="function">
    <text evidence="1">Removes C-terminal D-alanyl residues from sugar-peptide cell wall precursors.</text>
</comment>
<evidence type="ECO:0000256" key="6">
    <source>
        <dbReference type="ARBA" id="ARBA00022670"/>
    </source>
</evidence>
<dbReference type="SMART" id="SM00936">
    <property type="entry name" value="PBP5_C"/>
    <property type="match status" value="1"/>
</dbReference>
<evidence type="ECO:0000256" key="8">
    <source>
        <dbReference type="ARBA" id="ARBA00022801"/>
    </source>
</evidence>
<dbReference type="PRINTS" id="PR00725">
    <property type="entry name" value="DADACBPTASE1"/>
</dbReference>
<dbReference type="InterPro" id="IPR018044">
    <property type="entry name" value="Peptidase_S11"/>
</dbReference>
<name>A0AB39BPB9_9BACI</name>
<evidence type="ECO:0000256" key="5">
    <source>
        <dbReference type="ARBA" id="ARBA00022645"/>
    </source>
</evidence>
<evidence type="ECO:0000256" key="12">
    <source>
        <dbReference type="ARBA" id="ARBA00034000"/>
    </source>
</evidence>
<feature type="binding site" evidence="14">
    <location>
        <position position="256"/>
    </location>
    <ligand>
        <name>substrate</name>
    </ligand>
</feature>
<comment type="similarity">
    <text evidence="3 15">Belongs to the peptidase S11 family.</text>
</comment>
<dbReference type="PANTHER" id="PTHR21581">
    <property type="entry name" value="D-ALANYL-D-ALANINE CARBOXYPEPTIDASE"/>
    <property type="match status" value="1"/>
</dbReference>
<evidence type="ECO:0000256" key="16">
    <source>
        <dbReference type="SAM" id="SignalP"/>
    </source>
</evidence>
<evidence type="ECO:0000256" key="9">
    <source>
        <dbReference type="ARBA" id="ARBA00022960"/>
    </source>
</evidence>
<feature type="active site" description="Proton acceptor" evidence="13">
    <location>
        <position position="67"/>
    </location>
</feature>
<keyword evidence="6" id="KW-0645">Protease</keyword>
<dbReference type="InterPro" id="IPR015956">
    <property type="entry name" value="Peniciliin-bd_prot_C_sf"/>
</dbReference>
<evidence type="ECO:0000256" key="11">
    <source>
        <dbReference type="ARBA" id="ARBA00023316"/>
    </source>
</evidence>
<comment type="pathway">
    <text evidence="2">Cell wall biogenesis; peptidoglycan biosynthesis.</text>
</comment>
<sequence length="445" mass="48848">MKFLGNKQWVAAFMAILLTASLIVQPNTVEAALDLEAESAILVDAESGKVLYQKNIDAILPTASMTKMMSEYLILEAIDEGRISWDQQVPISDWVRTLSHQTALSNVPLRQDLVTYSVRELYESVAIYSANASTIALAELISGSETEFVNQMNEKGAELGLEDYEFVNSTGLNNSDLQGNHPDGTGDEAENMMSARATAKLAYALIRDYPEVLDTASIPMKDFQAGPDEVIPMENWNWMLSSIRPQHDYDGIDGLKTGYTSAAGNAFTGTAERDGLRLISVVMRTDTRDDRFNETRKLMDYGFNNFSTVDLYDEGYVVEGEETVPVVGGKEREVSISSSEALSAVVRNGQDDQYNATLVLDQDKLNEDGELVAPFEAGEAVGSLTLTSEGEDEQFLYAEQQDGVTMVTDTAVEEAGWFTKMMRGIGGFFSGIWNAAVNTVSGWFS</sequence>
<proteinExistence type="inferred from homology"/>
<dbReference type="InterPro" id="IPR001967">
    <property type="entry name" value="Peptidase_S11_N"/>
</dbReference>
<gene>
    <name evidence="18" type="ORF">AB3N04_11385</name>
</gene>
<dbReference type="InterPro" id="IPR012907">
    <property type="entry name" value="Peptidase_S11_C"/>
</dbReference>
<feature type="chain" id="PRO_5044192550" description="serine-type D-Ala-D-Ala carboxypeptidase" evidence="16">
    <location>
        <begin position="32"/>
        <end position="445"/>
    </location>
</feature>
<protein>
    <recommendedName>
        <fullName evidence="4">serine-type D-Ala-D-Ala carboxypeptidase</fullName>
        <ecNumber evidence="4">3.4.16.4</ecNumber>
    </recommendedName>
</protein>
<keyword evidence="11" id="KW-0961">Cell wall biogenesis/degradation</keyword>
<dbReference type="SUPFAM" id="SSF69189">
    <property type="entry name" value="Penicillin-binding protein associated domain"/>
    <property type="match status" value="1"/>
</dbReference>
<feature type="domain" description="Peptidase S11 D-Ala-D-Ala carboxypeptidase A C-terminal" evidence="17">
    <location>
        <begin position="306"/>
        <end position="414"/>
    </location>
</feature>
<evidence type="ECO:0000313" key="18">
    <source>
        <dbReference type="EMBL" id="XDI35331.1"/>
    </source>
</evidence>
<dbReference type="EMBL" id="CP162551">
    <property type="protein sequence ID" value="XDI35331.1"/>
    <property type="molecule type" value="Genomic_DNA"/>
</dbReference>
<dbReference type="InterPro" id="IPR037167">
    <property type="entry name" value="Peptidase_S11_C_sf"/>
</dbReference>
<evidence type="ECO:0000256" key="4">
    <source>
        <dbReference type="ARBA" id="ARBA00012448"/>
    </source>
</evidence>
<keyword evidence="10" id="KW-0573">Peptidoglycan synthesis</keyword>
<accession>A0AB39BPB9</accession>
<feature type="active site" evidence="13">
    <location>
        <position position="129"/>
    </location>
</feature>
<dbReference type="Gene3D" id="2.60.410.10">
    <property type="entry name" value="D-Ala-D-Ala carboxypeptidase, C-terminal domain"/>
    <property type="match status" value="1"/>
</dbReference>
<reference evidence="18" key="1">
    <citation type="submission" date="2024-07" db="EMBL/GenBank/DDBJ databases">
        <title>Identification and characteristics of an arsenic-resistant bacterial isolate, which belongs to a novel species.</title>
        <authorList>
            <person name="Juszczyk A."/>
            <person name="Kowalczyk A."/>
            <person name="Was K."/>
            <person name="Kosowicz W."/>
            <person name="Budzyn A."/>
            <person name="Latowski D."/>
        </authorList>
    </citation>
    <scope>NUCLEOTIDE SEQUENCE</scope>
    <source>
        <strain evidence="18">As8PL</strain>
    </source>
</reference>
<dbReference type="PANTHER" id="PTHR21581:SF11">
    <property type="entry name" value="D-ALANYL-D-ALANINE CARBOXYPEPTIDASE DACA"/>
    <property type="match status" value="1"/>
</dbReference>
<comment type="catalytic activity">
    <reaction evidence="12">
        <text>Preferential cleavage: (Ac)2-L-Lys-D-Ala-|-D-Ala. Also transpeptidation of peptidyl-alanyl moieties that are N-acyl substituents of D-alanine.</text>
        <dbReference type="EC" id="3.4.16.4"/>
    </reaction>
</comment>
<evidence type="ECO:0000256" key="13">
    <source>
        <dbReference type="PIRSR" id="PIRSR618044-1"/>
    </source>
</evidence>
<dbReference type="GO" id="GO:0071555">
    <property type="term" value="P:cell wall organization"/>
    <property type="evidence" value="ECO:0007669"/>
    <property type="project" value="UniProtKB-KW"/>
</dbReference>
<evidence type="ECO:0000256" key="2">
    <source>
        <dbReference type="ARBA" id="ARBA00004752"/>
    </source>
</evidence>
<dbReference type="Pfam" id="PF00768">
    <property type="entry name" value="Peptidase_S11"/>
    <property type="match status" value="1"/>
</dbReference>
<feature type="active site" description="Acyl-ester intermediate" evidence="13">
    <location>
        <position position="64"/>
    </location>
</feature>
<evidence type="ECO:0000256" key="3">
    <source>
        <dbReference type="ARBA" id="ARBA00007164"/>
    </source>
</evidence>
<dbReference type="Gene3D" id="3.40.710.10">
    <property type="entry name" value="DD-peptidase/beta-lactamase superfamily"/>
    <property type="match status" value="1"/>
</dbReference>
<keyword evidence="9" id="KW-0133">Cell shape</keyword>
<dbReference type="GO" id="GO:0009002">
    <property type="term" value="F:serine-type D-Ala-D-Ala carboxypeptidase activity"/>
    <property type="evidence" value="ECO:0007669"/>
    <property type="project" value="UniProtKB-EC"/>
</dbReference>
<keyword evidence="8 18" id="KW-0378">Hydrolase</keyword>
<keyword evidence="5 18" id="KW-0121">Carboxypeptidase</keyword>
<organism evidence="18">
    <name type="scientific">Alkalihalophilus sp. As8PL</name>
    <dbReference type="NCBI Taxonomy" id="3237103"/>
    <lineage>
        <taxon>Bacteria</taxon>
        <taxon>Bacillati</taxon>
        <taxon>Bacillota</taxon>
        <taxon>Bacilli</taxon>
        <taxon>Bacillales</taxon>
        <taxon>Bacillaceae</taxon>
        <taxon>Alkalihalophilus</taxon>
    </lineage>
</organism>
<evidence type="ECO:0000256" key="15">
    <source>
        <dbReference type="RuleBase" id="RU004016"/>
    </source>
</evidence>
<dbReference type="Pfam" id="PF07943">
    <property type="entry name" value="PBP5_C"/>
    <property type="match status" value="1"/>
</dbReference>
<evidence type="ECO:0000256" key="14">
    <source>
        <dbReference type="PIRSR" id="PIRSR618044-2"/>
    </source>
</evidence>
<evidence type="ECO:0000256" key="1">
    <source>
        <dbReference type="ARBA" id="ARBA00003217"/>
    </source>
</evidence>
<dbReference type="GO" id="GO:0009252">
    <property type="term" value="P:peptidoglycan biosynthetic process"/>
    <property type="evidence" value="ECO:0007669"/>
    <property type="project" value="UniProtKB-KW"/>
</dbReference>
<feature type="signal peptide" evidence="16">
    <location>
        <begin position="1"/>
        <end position="31"/>
    </location>
</feature>
<dbReference type="SUPFAM" id="SSF56601">
    <property type="entry name" value="beta-lactamase/transpeptidase-like"/>
    <property type="match status" value="1"/>
</dbReference>
<dbReference type="RefSeq" id="WP_368502922.1">
    <property type="nucleotide sequence ID" value="NZ_CP162551.1"/>
</dbReference>
<dbReference type="AlphaFoldDB" id="A0AB39BPB9"/>
<dbReference type="GO" id="GO:0006508">
    <property type="term" value="P:proteolysis"/>
    <property type="evidence" value="ECO:0007669"/>
    <property type="project" value="UniProtKB-KW"/>
</dbReference>